<keyword evidence="2" id="KW-1185">Reference proteome</keyword>
<dbReference type="EMBL" id="BAAFJT010000014">
    <property type="protein sequence ID" value="GAB0195815.1"/>
    <property type="molecule type" value="Genomic_DNA"/>
</dbReference>
<dbReference type="Proteomes" id="UP001623348">
    <property type="component" value="Unassembled WGS sequence"/>
</dbReference>
<organism evidence="1 2">
    <name type="scientific">Grus japonensis</name>
    <name type="common">Japanese crane</name>
    <name type="synonym">Red-crowned crane</name>
    <dbReference type="NCBI Taxonomy" id="30415"/>
    <lineage>
        <taxon>Eukaryota</taxon>
        <taxon>Metazoa</taxon>
        <taxon>Chordata</taxon>
        <taxon>Craniata</taxon>
        <taxon>Vertebrata</taxon>
        <taxon>Euteleostomi</taxon>
        <taxon>Archelosauria</taxon>
        <taxon>Archosauria</taxon>
        <taxon>Dinosauria</taxon>
        <taxon>Saurischia</taxon>
        <taxon>Theropoda</taxon>
        <taxon>Coelurosauria</taxon>
        <taxon>Aves</taxon>
        <taxon>Neognathae</taxon>
        <taxon>Neoaves</taxon>
        <taxon>Gruiformes</taxon>
        <taxon>Gruidae</taxon>
        <taxon>Grus</taxon>
    </lineage>
</organism>
<accession>A0ABC9XDR0</accession>
<comment type="caution">
    <text evidence="1">The sequence shown here is derived from an EMBL/GenBank/DDBJ whole genome shotgun (WGS) entry which is preliminary data.</text>
</comment>
<name>A0ABC9XDR0_GRUJA</name>
<evidence type="ECO:0000313" key="2">
    <source>
        <dbReference type="Proteomes" id="UP001623348"/>
    </source>
</evidence>
<dbReference type="AlphaFoldDB" id="A0ABC9XDR0"/>
<reference evidence="1 2" key="1">
    <citation type="submission" date="2024-06" db="EMBL/GenBank/DDBJ databases">
        <title>The draft genome of Grus japonensis, version 3.</title>
        <authorList>
            <person name="Nabeshima K."/>
            <person name="Suzuki S."/>
            <person name="Onuma M."/>
        </authorList>
    </citation>
    <scope>NUCLEOTIDE SEQUENCE [LARGE SCALE GENOMIC DNA]</scope>
    <source>
        <strain evidence="1 2">451A</strain>
    </source>
</reference>
<proteinExistence type="predicted"/>
<protein>
    <submittedName>
        <fullName evidence="1">Uncharacterized protein</fullName>
    </submittedName>
</protein>
<gene>
    <name evidence="1" type="ORF">GRJ2_002046800</name>
</gene>
<evidence type="ECO:0000313" key="1">
    <source>
        <dbReference type="EMBL" id="GAB0195815.1"/>
    </source>
</evidence>
<sequence length="121" mass="12968">MGTAGRRSVHTLTPGQPDPLAAHLPPVPLPVLRYLVWSRRSACALDAIETKLKLHLVGSRRATGVEGVRSPGGHAERIRFLQDGRSVLGAGRQRYVPTAIQNTKSTKTFTNLPSAFGPGHG</sequence>